<dbReference type="CDD" id="cd16444">
    <property type="entry name" value="LipB"/>
    <property type="match status" value="1"/>
</dbReference>
<dbReference type="InterPro" id="IPR020605">
    <property type="entry name" value="Octanoyltransferase_CS"/>
</dbReference>
<comment type="pathway">
    <text evidence="1">Protein modification; protein lipoylation via endogenous pathway; protein N(6)-(lipoyl)lysine from octanoyl-[acyl-carrier-protein]: step 1/2.</text>
</comment>
<feature type="domain" description="BPL/LPL catalytic" evidence="6">
    <location>
        <begin position="16"/>
        <end position="212"/>
    </location>
</feature>
<proteinExistence type="inferred from homology"/>
<evidence type="ECO:0000313" key="8">
    <source>
        <dbReference type="Proteomes" id="UP000708148"/>
    </source>
</evidence>
<comment type="similarity">
    <text evidence="2">Belongs to the LipB family.</text>
</comment>
<dbReference type="EC" id="2.3.1.181" evidence="3"/>
<dbReference type="HAMAP" id="MF_00013">
    <property type="entry name" value="LipB"/>
    <property type="match status" value="1"/>
</dbReference>
<dbReference type="Gene3D" id="3.30.930.10">
    <property type="entry name" value="Bira Bifunctional Protein, Domain 2"/>
    <property type="match status" value="1"/>
</dbReference>
<accession>A0A8S1J8J5</accession>
<evidence type="ECO:0000256" key="5">
    <source>
        <dbReference type="ARBA" id="ARBA00023315"/>
    </source>
</evidence>
<dbReference type="AlphaFoldDB" id="A0A8S1J8J5"/>
<evidence type="ECO:0000256" key="1">
    <source>
        <dbReference type="ARBA" id="ARBA00004821"/>
    </source>
</evidence>
<dbReference type="SUPFAM" id="SSF55681">
    <property type="entry name" value="Class II aaRS and biotin synthetases"/>
    <property type="match status" value="1"/>
</dbReference>
<evidence type="ECO:0000256" key="4">
    <source>
        <dbReference type="ARBA" id="ARBA00022679"/>
    </source>
</evidence>
<dbReference type="PROSITE" id="PS51733">
    <property type="entry name" value="BPL_LPL_CATALYTIC"/>
    <property type="match status" value="1"/>
</dbReference>
<comment type="caution">
    <text evidence="7">The sequence shown here is derived from an EMBL/GenBank/DDBJ whole genome shotgun (WGS) entry which is preliminary data.</text>
</comment>
<dbReference type="InterPro" id="IPR000544">
    <property type="entry name" value="Octanoyltransferase"/>
</dbReference>
<keyword evidence="4" id="KW-0808">Transferase</keyword>
<evidence type="ECO:0000259" key="6">
    <source>
        <dbReference type="PROSITE" id="PS51733"/>
    </source>
</evidence>
<reference evidence="7" key="1">
    <citation type="submission" date="2020-12" db="EMBL/GenBank/DDBJ databases">
        <authorList>
            <person name="Iha C."/>
        </authorList>
    </citation>
    <scope>NUCLEOTIDE SEQUENCE</scope>
</reference>
<dbReference type="Proteomes" id="UP000708148">
    <property type="component" value="Unassembled WGS sequence"/>
</dbReference>
<sequence>AWHLQKALVEERCNNPDVADAAILVQHQPVFTLGAGSTLSNLKFDPSHPPLPIHRTERGGEVTYHGPGQLVLYPILNLRRHRRDLHWYLRALEGTAIDVLDQVSGLEGSRLDGLTGVWVDGSKVAAIGVRASRWVTYHGLSLNVTNDLSPYSSIVPCGIPDRPVTTVQAILEQDAWENDPLLEPQPIDGTQLLEEYKFGLIDAFFRAFDLSGIPAAEGDVKMADLLPRQW</sequence>
<keyword evidence="5" id="KW-0012">Acyltransferase</keyword>
<dbReference type="OrthoDB" id="19908at2759"/>
<dbReference type="PANTHER" id="PTHR10993">
    <property type="entry name" value="OCTANOYLTRANSFERASE"/>
    <property type="match status" value="1"/>
</dbReference>
<evidence type="ECO:0000256" key="2">
    <source>
        <dbReference type="ARBA" id="ARBA00007907"/>
    </source>
</evidence>
<protein>
    <recommendedName>
        <fullName evidence="3">lipoyl(octanoyl) transferase</fullName>
        <ecNumber evidence="3">2.3.1.181</ecNumber>
    </recommendedName>
</protein>
<gene>
    <name evidence="7" type="ORF">OSTQU699_LOCUS8964</name>
</gene>
<name>A0A8S1J8J5_9CHLO</name>
<feature type="non-terminal residue" evidence="7">
    <location>
        <position position="230"/>
    </location>
</feature>
<organism evidence="7 8">
    <name type="scientific">Ostreobium quekettii</name>
    <dbReference type="NCBI Taxonomy" id="121088"/>
    <lineage>
        <taxon>Eukaryota</taxon>
        <taxon>Viridiplantae</taxon>
        <taxon>Chlorophyta</taxon>
        <taxon>core chlorophytes</taxon>
        <taxon>Ulvophyceae</taxon>
        <taxon>TCBD clade</taxon>
        <taxon>Bryopsidales</taxon>
        <taxon>Ostreobineae</taxon>
        <taxon>Ostreobiaceae</taxon>
        <taxon>Ostreobium</taxon>
    </lineage>
</organism>
<evidence type="ECO:0000256" key="3">
    <source>
        <dbReference type="ARBA" id="ARBA00012334"/>
    </source>
</evidence>
<dbReference type="Pfam" id="PF21948">
    <property type="entry name" value="LplA-B_cat"/>
    <property type="match status" value="1"/>
</dbReference>
<dbReference type="GO" id="GO:0033819">
    <property type="term" value="F:lipoyl(octanoyl) transferase activity"/>
    <property type="evidence" value="ECO:0007669"/>
    <property type="project" value="UniProtKB-EC"/>
</dbReference>
<dbReference type="NCBIfam" id="TIGR00214">
    <property type="entry name" value="lipB"/>
    <property type="match status" value="1"/>
</dbReference>
<dbReference type="EMBL" id="CAJHUC010002323">
    <property type="protein sequence ID" value="CAD7703607.1"/>
    <property type="molecule type" value="Genomic_DNA"/>
</dbReference>
<dbReference type="PANTHER" id="PTHR10993:SF7">
    <property type="entry name" value="LIPOYLTRANSFERASE 2, MITOCHONDRIAL-RELATED"/>
    <property type="match status" value="1"/>
</dbReference>
<dbReference type="InterPro" id="IPR004143">
    <property type="entry name" value="BPL_LPL_catalytic"/>
</dbReference>
<dbReference type="InterPro" id="IPR045864">
    <property type="entry name" value="aa-tRNA-synth_II/BPL/LPL"/>
</dbReference>
<dbReference type="GO" id="GO:0009249">
    <property type="term" value="P:protein lipoylation"/>
    <property type="evidence" value="ECO:0007669"/>
    <property type="project" value="InterPro"/>
</dbReference>
<dbReference type="PROSITE" id="PS01313">
    <property type="entry name" value="LIPB"/>
    <property type="match status" value="1"/>
</dbReference>
<evidence type="ECO:0000313" key="7">
    <source>
        <dbReference type="EMBL" id="CAD7703607.1"/>
    </source>
</evidence>
<keyword evidence="8" id="KW-1185">Reference proteome</keyword>